<dbReference type="EMBL" id="FLQV01001671">
    <property type="protein sequence ID" value="SBT00041.1"/>
    <property type="molecule type" value="Genomic_DNA"/>
</dbReference>
<evidence type="ECO:0000313" key="3">
    <source>
        <dbReference type="Proteomes" id="UP000078546"/>
    </source>
</evidence>
<reference evidence="1" key="1">
    <citation type="submission" date="2016-05" db="EMBL/GenBank/DDBJ databases">
        <authorList>
            <person name="Lavstsen T."/>
            <person name="Jespersen J.S."/>
        </authorList>
    </citation>
    <scope>NUCLEOTIDE SEQUENCE [LARGE SCALE GENOMIC DNA]</scope>
</reference>
<gene>
    <name evidence="2" type="ORF">POVCU1_057030</name>
    <name evidence="1" type="ORF">POVCU2_0077060</name>
</gene>
<dbReference type="AlphaFoldDB" id="A0A1A8WLX5"/>
<dbReference type="Proteomes" id="UP000078546">
    <property type="component" value="Unassembled WGS sequence"/>
</dbReference>
<evidence type="ECO:0000313" key="4">
    <source>
        <dbReference type="Proteomes" id="UP000078560"/>
    </source>
</evidence>
<evidence type="ECO:0000313" key="2">
    <source>
        <dbReference type="EMBL" id="SBT00041.1"/>
    </source>
</evidence>
<evidence type="ECO:0000313" key="1">
    <source>
        <dbReference type="EMBL" id="SBS92861.1"/>
    </source>
</evidence>
<protein>
    <submittedName>
        <fullName evidence="1">Uncharacterized protein</fullName>
    </submittedName>
</protein>
<dbReference type="Proteomes" id="UP000078560">
    <property type="component" value="Unassembled WGS sequence"/>
</dbReference>
<sequence>MNSTLLDNDYFMHANETLDENEHNIDSDHRYTRIYPLCDMTIRYSMYPNLDQLTESDIGFQKETGSTRTITTSASSV</sequence>
<dbReference type="EMBL" id="FLQU01001401">
    <property type="protein sequence ID" value="SBS92861.1"/>
    <property type="molecule type" value="Genomic_DNA"/>
</dbReference>
<organism evidence="1 4">
    <name type="scientific">Plasmodium ovale curtisi</name>
    <dbReference type="NCBI Taxonomy" id="864141"/>
    <lineage>
        <taxon>Eukaryota</taxon>
        <taxon>Sar</taxon>
        <taxon>Alveolata</taxon>
        <taxon>Apicomplexa</taxon>
        <taxon>Aconoidasida</taxon>
        <taxon>Haemosporida</taxon>
        <taxon>Plasmodiidae</taxon>
        <taxon>Plasmodium</taxon>
        <taxon>Plasmodium (Plasmodium)</taxon>
    </lineage>
</organism>
<reference evidence="3 4" key="2">
    <citation type="submission" date="2016-05" db="EMBL/GenBank/DDBJ databases">
        <authorList>
            <person name="Naeem Raeece"/>
        </authorList>
    </citation>
    <scope>NUCLEOTIDE SEQUENCE [LARGE SCALE GENOMIC DNA]</scope>
</reference>
<proteinExistence type="predicted"/>
<accession>A0A1A8WLX5</accession>
<name>A0A1A8WLX5_PLAOA</name>